<reference evidence="4 5" key="1">
    <citation type="submission" date="2019-08" db="EMBL/GenBank/DDBJ databases">
        <title>Complete genome sequence of Terriglobus albidus strain ORNL.</title>
        <authorList>
            <person name="Podar M."/>
        </authorList>
    </citation>
    <scope>NUCLEOTIDE SEQUENCE [LARGE SCALE GENOMIC DNA]</scope>
    <source>
        <strain evidence="4 5">ORNL</strain>
    </source>
</reference>
<dbReference type="InterPro" id="IPR043502">
    <property type="entry name" value="DNA/RNA_pol_sf"/>
</dbReference>
<keyword evidence="2" id="KW-0227">DNA damage</keyword>
<evidence type="ECO:0000313" key="4">
    <source>
        <dbReference type="EMBL" id="QEE31361.1"/>
    </source>
</evidence>
<dbReference type="InterPro" id="IPR001126">
    <property type="entry name" value="UmuC"/>
</dbReference>
<dbReference type="Gene3D" id="3.30.70.270">
    <property type="match status" value="1"/>
</dbReference>
<sequence length="503" mass="55236">MNSGELYACLLVKEFSAQALLRLRPELREKPCVVLDGEPPAETVCSLNTRARLLGVQRGMTKVEVDTFGNITMLSRSRSAEAASKTALLECAGTYSPRVELQEEENVFLCCLDITGTEALFGPPEVLARSLRQRVALLGISAQVAVSGNFHTSMLLAKGLPARTAIVVVPTAQESAALASLPLSVLGISEVHAETLSRWGIRTLGMLAGLPQTDLIARLGQDGKRLQQMATGTLPHLFQPIDIPFVLEETAELDYPLDNLESLLFGVAIMLEQLIVRAAMRVYALASVTIELHLEGGRTHCRTVSPRIPTNDKHLWLKLLHLDLEAHPANAPIDKVCLRAEPGATSKVQLGLFSPQLPEPGRLDVTLARITALVGDNNIGRAVLDDTHTSPGFHMEPFVIPSGNATTQISRTAYGCLRRVCPPEQLTITLESGRPSGFFFRGHRYTVRNAYGPWLAGGEWWNEQTWRQEQWDLIARGDDESMLYGCVLQDLIHKSWLLVGLYD</sequence>
<proteinExistence type="inferred from homology"/>
<keyword evidence="5" id="KW-1185">Reference proteome</keyword>
<dbReference type="GO" id="GO:0006281">
    <property type="term" value="P:DNA repair"/>
    <property type="evidence" value="ECO:0007669"/>
    <property type="project" value="InterPro"/>
</dbReference>
<dbReference type="AlphaFoldDB" id="A0A5B9EM28"/>
<feature type="domain" description="UmuC" evidence="3">
    <location>
        <begin position="7"/>
        <end position="158"/>
    </location>
</feature>
<evidence type="ECO:0000259" key="3">
    <source>
        <dbReference type="PROSITE" id="PS50173"/>
    </source>
</evidence>
<comment type="similarity">
    <text evidence="1">Belongs to the DNA polymerase type-Y family.</text>
</comment>
<dbReference type="KEGG" id="talb:FTW19_14440"/>
<dbReference type="PANTHER" id="PTHR35369">
    <property type="entry name" value="BLR3025 PROTEIN-RELATED"/>
    <property type="match status" value="1"/>
</dbReference>
<dbReference type="Gene3D" id="3.40.1170.60">
    <property type="match status" value="1"/>
</dbReference>
<accession>A0A5B9EM28</accession>
<dbReference type="InterPro" id="IPR043128">
    <property type="entry name" value="Rev_trsase/Diguanyl_cyclase"/>
</dbReference>
<dbReference type="Proteomes" id="UP000321820">
    <property type="component" value="Chromosome"/>
</dbReference>
<dbReference type="InterPro" id="IPR050356">
    <property type="entry name" value="SulA_CellDiv_inhibitor"/>
</dbReference>
<gene>
    <name evidence="4" type="ORF">FTW19_14440</name>
</gene>
<dbReference type="Pfam" id="PF00817">
    <property type="entry name" value="IMS"/>
    <property type="match status" value="1"/>
</dbReference>
<dbReference type="CDD" id="cd03468">
    <property type="entry name" value="PolY_like"/>
    <property type="match status" value="1"/>
</dbReference>
<name>A0A5B9EM28_9BACT</name>
<protein>
    <submittedName>
        <fullName evidence="4">DNA polymerase Y family protein</fullName>
    </submittedName>
</protein>
<organism evidence="4 5">
    <name type="scientific">Terriglobus albidus</name>
    <dbReference type="NCBI Taxonomy" id="1592106"/>
    <lineage>
        <taxon>Bacteria</taxon>
        <taxon>Pseudomonadati</taxon>
        <taxon>Acidobacteriota</taxon>
        <taxon>Terriglobia</taxon>
        <taxon>Terriglobales</taxon>
        <taxon>Acidobacteriaceae</taxon>
        <taxon>Terriglobus</taxon>
    </lineage>
</organism>
<dbReference type="PANTHER" id="PTHR35369:SF2">
    <property type="entry name" value="BLR3025 PROTEIN"/>
    <property type="match status" value="1"/>
</dbReference>
<dbReference type="PROSITE" id="PS50173">
    <property type="entry name" value="UMUC"/>
    <property type="match status" value="1"/>
</dbReference>
<evidence type="ECO:0000256" key="2">
    <source>
        <dbReference type="ARBA" id="ARBA00022763"/>
    </source>
</evidence>
<evidence type="ECO:0000313" key="5">
    <source>
        <dbReference type="Proteomes" id="UP000321820"/>
    </source>
</evidence>
<evidence type="ECO:0000256" key="1">
    <source>
        <dbReference type="ARBA" id="ARBA00010945"/>
    </source>
</evidence>
<dbReference type="SUPFAM" id="SSF56672">
    <property type="entry name" value="DNA/RNA polymerases"/>
    <property type="match status" value="1"/>
</dbReference>
<dbReference type="EMBL" id="CP042806">
    <property type="protein sequence ID" value="QEE31361.1"/>
    <property type="molecule type" value="Genomic_DNA"/>
</dbReference>
<dbReference type="OrthoDB" id="106651at2"/>